<dbReference type="AlphaFoldDB" id="A0AAD5CPH4"/>
<gene>
    <name evidence="3" type="ORF">M8C21_019463</name>
</gene>
<feature type="domain" description="Peptidase C14 caspase" evidence="2">
    <location>
        <begin position="102"/>
        <end position="360"/>
    </location>
</feature>
<reference evidence="3" key="1">
    <citation type="submission" date="2022-06" db="EMBL/GenBank/DDBJ databases">
        <title>Uncovering the hologenomic basis of an extraordinary plant invasion.</title>
        <authorList>
            <person name="Bieker V.C."/>
            <person name="Martin M.D."/>
            <person name="Gilbert T."/>
            <person name="Hodgins K."/>
            <person name="Battlay P."/>
            <person name="Petersen B."/>
            <person name="Wilson J."/>
        </authorList>
    </citation>
    <scope>NUCLEOTIDE SEQUENCE</scope>
    <source>
        <strain evidence="3">AA19_3_7</strain>
        <tissue evidence="3">Leaf</tissue>
    </source>
</reference>
<dbReference type="GO" id="GO:0006508">
    <property type="term" value="P:proteolysis"/>
    <property type="evidence" value="ECO:0007669"/>
    <property type="project" value="InterPro"/>
</dbReference>
<evidence type="ECO:0000313" key="4">
    <source>
        <dbReference type="Proteomes" id="UP001206925"/>
    </source>
</evidence>
<proteinExistence type="inferred from homology"/>
<dbReference type="InterPro" id="IPR029030">
    <property type="entry name" value="Caspase-like_dom_sf"/>
</dbReference>
<dbReference type="Pfam" id="PF00656">
    <property type="entry name" value="Peptidase_C14"/>
    <property type="match status" value="1"/>
</dbReference>
<dbReference type="SUPFAM" id="SSF52129">
    <property type="entry name" value="Caspase-like"/>
    <property type="match status" value="1"/>
</dbReference>
<organism evidence="3 4">
    <name type="scientific">Ambrosia artemisiifolia</name>
    <name type="common">Common ragweed</name>
    <dbReference type="NCBI Taxonomy" id="4212"/>
    <lineage>
        <taxon>Eukaryota</taxon>
        <taxon>Viridiplantae</taxon>
        <taxon>Streptophyta</taxon>
        <taxon>Embryophyta</taxon>
        <taxon>Tracheophyta</taxon>
        <taxon>Spermatophyta</taxon>
        <taxon>Magnoliopsida</taxon>
        <taxon>eudicotyledons</taxon>
        <taxon>Gunneridae</taxon>
        <taxon>Pentapetalae</taxon>
        <taxon>asterids</taxon>
        <taxon>campanulids</taxon>
        <taxon>Asterales</taxon>
        <taxon>Asteraceae</taxon>
        <taxon>Asteroideae</taxon>
        <taxon>Heliantheae alliance</taxon>
        <taxon>Heliantheae</taxon>
        <taxon>Ambrosia</taxon>
    </lineage>
</organism>
<dbReference type="Proteomes" id="UP001206925">
    <property type="component" value="Unassembled WGS sequence"/>
</dbReference>
<dbReference type="PANTHER" id="PTHR48104">
    <property type="entry name" value="METACASPASE-4"/>
    <property type="match status" value="1"/>
</dbReference>
<sequence>RCKGCRNYLTVPPGQPCSYCYQVNKPKKKANRLLGHVHDYANRLANNNNYAAPYGQPPAYAGYYAPQVYGPGYYNPRPPPLSPPQAYGYGYNNQYNQQAHERKRAVLCGVTYKGHPKTLTASVTNVKSMHQLLLKLGFPNASIRILTEEQSEPTRTPTRHNILMALEWLTKGSRSGDSLVFYYAGHGSHVADVNGDERDGLDEAICPVDYRVSGKILDDELHDILVAPLPHGVTLHSVMDTCFSGTLLDLPFLCRINVEGFYRWEDQIPSHHVSPNGGKAICISACDDHQNSADTSAFTGNAIGALTYSFCNAVESANVLTYGDLLEKMRKLVREAQQRHGVNAPFASKTSQEPQLSCTTKFEIYSERFIL</sequence>
<feature type="non-terminal residue" evidence="3">
    <location>
        <position position="371"/>
    </location>
</feature>
<dbReference type="PANTHER" id="PTHR48104:SF17">
    <property type="entry name" value="METACASPASE-3"/>
    <property type="match status" value="1"/>
</dbReference>
<evidence type="ECO:0000313" key="3">
    <source>
        <dbReference type="EMBL" id="KAI7744216.1"/>
    </source>
</evidence>
<protein>
    <recommendedName>
        <fullName evidence="2">Peptidase C14 caspase domain-containing protein</fullName>
    </recommendedName>
</protein>
<dbReference type="EMBL" id="JAMZMK010007570">
    <property type="protein sequence ID" value="KAI7744216.1"/>
    <property type="molecule type" value="Genomic_DNA"/>
</dbReference>
<dbReference type="InterPro" id="IPR050452">
    <property type="entry name" value="Metacaspase"/>
</dbReference>
<dbReference type="InterPro" id="IPR011600">
    <property type="entry name" value="Pept_C14_caspase"/>
</dbReference>
<comment type="caution">
    <text evidence="3">The sequence shown here is derived from an EMBL/GenBank/DDBJ whole genome shotgun (WGS) entry which is preliminary data.</text>
</comment>
<dbReference type="GO" id="GO:0005737">
    <property type="term" value="C:cytoplasm"/>
    <property type="evidence" value="ECO:0007669"/>
    <property type="project" value="TreeGrafter"/>
</dbReference>
<evidence type="ECO:0000259" key="2">
    <source>
        <dbReference type="Pfam" id="PF00656"/>
    </source>
</evidence>
<dbReference type="GO" id="GO:0004197">
    <property type="term" value="F:cysteine-type endopeptidase activity"/>
    <property type="evidence" value="ECO:0007669"/>
    <property type="project" value="InterPro"/>
</dbReference>
<keyword evidence="4" id="KW-1185">Reference proteome</keyword>
<name>A0AAD5CPH4_AMBAR</name>
<evidence type="ECO:0000256" key="1">
    <source>
        <dbReference type="ARBA" id="ARBA00009005"/>
    </source>
</evidence>
<dbReference type="Gene3D" id="3.40.50.12660">
    <property type="match status" value="1"/>
</dbReference>
<comment type="similarity">
    <text evidence="1">Belongs to the peptidase C14B family.</text>
</comment>
<accession>A0AAD5CPH4</accession>